<dbReference type="SUPFAM" id="SSF49503">
    <property type="entry name" value="Cupredoxins"/>
    <property type="match status" value="1"/>
</dbReference>
<dbReference type="EMBL" id="CP003060">
    <property type="protein sequence ID" value="AEP29652.1"/>
    <property type="molecule type" value="Genomic_DNA"/>
</dbReference>
<protein>
    <recommendedName>
        <fullName evidence="1">EfeO-type cupredoxin-like domain-containing protein</fullName>
    </recommendedName>
</protein>
<keyword evidence="3" id="KW-1185">Reference proteome</keyword>
<dbReference type="InterPro" id="IPR008972">
    <property type="entry name" value="Cupredoxin"/>
</dbReference>
<evidence type="ECO:0000313" key="2">
    <source>
        <dbReference type="EMBL" id="AEP29652.1"/>
    </source>
</evidence>
<sequence length="165" mass="18384">MTITLSFLKTKTVSNKVACNGANQDSAKRTRTSNNKVPTNKRLKQTFVFLVSIYLSIDTAFAAKLVTLNLKNNMFEPSIITISKNTKIKLVIINHDDSPEEFDSFDLNREKVIFANSTATLFVGPLPKGTYYFFGEYHPDTAVGKVIVTDCETTQLDSSGEIEKC</sequence>
<dbReference type="AlphaFoldDB" id="G4QGL5"/>
<dbReference type="Proteomes" id="UP000009282">
    <property type="component" value="Chromosome"/>
</dbReference>
<dbReference type="RefSeq" id="WP_014108526.1">
    <property type="nucleotide sequence ID" value="NC_016041.1"/>
</dbReference>
<reference evidence="2 3" key="1">
    <citation type="journal article" date="2011" name="J. Bacteriol.">
        <title>Complete genome sequence of seawater bacterium Glaciecola nitratireducens FR1064T.</title>
        <authorList>
            <person name="Bian F."/>
            <person name="Qin Q.L."/>
            <person name="Xie B.B."/>
            <person name="Shu Y.L."/>
            <person name="Zhang X.Y."/>
            <person name="Yu Y."/>
            <person name="Chen B."/>
            <person name="Chen X.L."/>
            <person name="Zhou B.C."/>
            <person name="Zhang Y.Z."/>
        </authorList>
    </citation>
    <scope>NUCLEOTIDE SEQUENCE [LARGE SCALE GENOMIC DNA]</scope>
    <source>
        <strain evidence="3">JCM 12485 / KCTC 12276 / FR1064</strain>
    </source>
</reference>
<feature type="domain" description="EfeO-type cupredoxin-like" evidence="1">
    <location>
        <begin position="54"/>
        <end position="148"/>
    </location>
</feature>
<dbReference type="eggNOG" id="COG4633">
    <property type="taxonomic scope" value="Bacteria"/>
</dbReference>
<accession>G4QGL5</accession>
<dbReference type="STRING" id="1085623.GNIT_1534"/>
<organism evidence="2 3">
    <name type="scientific">Glaciecola nitratireducens (strain JCM 12485 / KCTC 12276 / FR1064)</name>
    <dbReference type="NCBI Taxonomy" id="1085623"/>
    <lineage>
        <taxon>Bacteria</taxon>
        <taxon>Pseudomonadati</taxon>
        <taxon>Pseudomonadota</taxon>
        <taxon>Gammaproteobacteria</taxon>
        <taxon>Alteromonadales</taxon>
        <taxon>Alteromonadaceae</taxon>
        <taxon>Brumicola</taxon>
    </lineage>
</organism>
<evidence type="ECO:0000259" key="1">
    <source>
        <dbReference type="Pfam" id="PF13473"/>
    </source>
</evidence>
<dbReference type="Pfam" id="PF13473">
    <property type="entry name" value="Cupredoxin_1"/>
    <property type="match status" value="1"/>
</dbReference>
<evidence type="ECO:0000313" key="3">
    <source>
        <dbReference type="Proteomes" id="UP000009282"/>
    </source>
</evidence>
<name>G4QGL5_GLANF</name>
<gene>
    <name evidence="2" type="ordered locus">GNIT_1534</name>
</gene>
<dbReference type="HOGENOM" id="CLU_1608501_0_0_6"/>
<dbReference type="Gene3D" id="2.60.40.420">
    <property type="entry name" value="Cupredoxins - blue copper proteins"/>
    <property type="match status" value="1"/>
</dbReference>
<dbReference type="InterPro" id="IPR028096">
    <property type="entry name" value="EfeO_Cupredoxin"/>
</dbReference>
<proteinExistence type="predicted"/>
<dbReference type="KEGG" id="gni:GNIT_1534"/>